<protein>
    <submittedName>
        <fullName evidence="10">Iron ABC transporter permease</fullName>
    </submittedName>
</protein>
<dbReference type="PROSITE" id="PS50928">
    <property type="entry name" value="ABC_TM1"/>
    <property type="match status" value="2"/>
</dbReference>
<comment type="caution">
    <text evidence="10">The sequence shown here is derived from an EMBL/GenBank/DDBJ whole genome shotgun (WGS) entry which is preliminary data.</text>
</comment>
<dbReference type="Proteomes" id="UP001500449">
    <property type="component" value="Unassembled WGS sequence"/>
</dbReference>
<gene>
    <name evidence="10" type="ORF">GCM10009836_54220</name>
</gene>
<reference evidence="10 11" key="1">
    <citation type="journal article" date="2019" name="Int. J. Syst. Evol. Microbiol.">
        <title>The Global Catalogue of Microorganisms (GCM) 10K type strain sequencing project: providing services to taxonomists for standard genome sequencing and annotation.</title>
        <authorList>
            <consortium name="The Broad Institute Genomics Platform"/>
            <consortium name="The Broad Institute Genome Sequencing Center for Infectious Disease"/>
            <person name="Wu L."/>
            <person name="Ma J."/>
        </authorList>
    </citation>
    <scope>NUCLEOTIDE SEQUENCE [LARGE SCALE GENOMIC DNA]</scope>
    <source>
        <strain evidence="10 11">JCM 16009</strain>
    </source>
</reference>
<feature type="domain" description="ABC transmembrane type-1" evidence="9">
    <location>
        <begin position="345"/>
        <end position="538"/>
    </location>
</feature>
<comment type="similarity">
    <text evidence="8">Belongs to the binding-protein-dependent transport system permease family.</text>
</comment>
<keyword evidence="11" id="KW-1185">Reference proteome</keyword>
<keyword evidence="5 8" id="KW-0812">Transmembrane</keyword>
<keyword evidence="3" id="KW-1003">Cell membrane</keyword>
<evidence type="ECO:0000256" key="7">
    <source>
        <dbReference type="ARBA" id="ARBA00023136"/>
    </source>
</evidence>
<dbReference type="EMBL" id="BAAAQK010000022">
    <property type="protein sequence ID" value="GAA1866940.1"/>
    <property type="molecule type" value="Genomic_DNA"/>
</dbReference>
<feature type="transmembrane region" description="Helical" evidence="8">
    <location>
        <begin position="352"/>
        <end position="374"/>
    </location>
</feature>
<evidence type="ECO:0000256" key="4">
    <source>
        <dbReference type="ARBA" id="ARBA00022519"/>
    </source>
</evidence>
<accession>A0ABN2NGH6</accession>
<dbReference type="SUPFAM" id="SSF161098">
    <property type="entry name" value="MetI-like"/>
    <property type="match status" value="2"/>
</dbReference>
<evidence type="ECO:0000256" key="1">
    <source>
        <dbReference type="ARBA" id="ARBA00004429"/>
    </source>
</evidence>
<dbReference type="PANTHER" id="PTHR43357">
    <property type="entry name" value="INNER MEMBRANE ABC TRANSPORTER PERMEASE PROTEIN YDCV"/>
    <property type="match status" value="1"/>
</dbReference>
<keyword evidence="6 8" id="KW-1133">Transmembrane helix</keyword>
<keyword evidence="7 8" id="KW-0472">Membrane</keyword>
<feature type="transmembrane region" description="Helical" evidence="8">
    <location>
        <begin position="516"/>
        <end position="541"/>
    </location>
</feature>
<evidence type="ECO:0000256" key="5">
    <source>
        <dbReference type="ARBA" id="ARBA00022692"/>
    </source>
</evidence>
<dbReference type="Gene3D" id="1.10.3720.10">
    <property type="entry name" value="MetI-like"/>
    <property type="match status" value="2"/>
</dbReference>
<dbReference type="Pfam" id="PF00528">
    <property type="entry name" value="BPD_transp_1"/>
    <property type="match status" value="2"/>
</dbReference>
<dbReference type="InterPro" id="IPR035906">
    <property type="entry name" value="MetI-like_sf"/>
</dbReference>
<comment type="subcellular location">
    <subcellularLocation>
        <location evidence="1">Cell inner membrane</location>
        <topology evidence="1">Multi-pass membrane protein</topology>
    </subcellularLocation>
    <subcellularLocation>
        <location evidence="8">Cell membrane</location>
        <topology evidence="8">Multi-pass membrane protein</topology>
    </subcellularLocation>
</comment>
<feature type="transmembrane region" description="Helical" evidence="8">
    <location>
        <begin position="386"/>
        <end position="406"/>
    </location>
</feature>
<dbReference type="PANTHER" id="PTHR43357:SF4">
    <property type="entry name" value="INNER MEMBRANE ABC TRANSPORTER PERMEASE PROTEIN YDCV"/>
    <property type="match status" value="1"/>
</dbReference>
<evidence type="ECO:0000256" key="8">
    <source>
        <dbReference type="RuleBase" id="RU363032"/>
    </source>
</evidence>
<evidence type="ECO:0000256" key="6">
    <source>
        <dbReference type="ARBA" id="ARBA00022989"/>
    </source>
</evidence>
<evidence type="ECO:0000259" key="9">
    <source>
        <dbReference type="PROSITE" id="PS50928"/>
    </source>
</evidence>
<feature type="transmembrane region" description="Helical" evidence="8">
    <location>
        <begin position="50"/>
        <end position="74"/>
    </location>
</feature>
<feature type="transmembrane region" description="Helical" evidence="8">
    <location>
        <begin position="136"/>
        <end position="158"/>
    </location>
</feature>
<evidence type="ECO:0000313" key="11">
    <source>
        <dbReference type="Proteomes" id="UP001500449"/>
    </source>
</evidence>
<evidence type="ECO:0000313" key="10">
    <source>
        <dbReference type="EMBL" id="GAA1866940.1"/>
    </source>
</evidence>
<feature type="transmembrane region" description="Helical" evidence="8">
    <location>
        <begin position="191"/>
        <end position="211"/>
    </location>
</feature>
<name>A0ABN2NGH6_9PSEU</name>
<evidence type="ECO:0000256" key="2">
    <source>
        <dbReference type="ARBA" id="ARBA00022448"/>
    </source>
</evidence>
<feature type="transmembrane region" description="Helical" evidence="8">
    <location>
        <begin position="412"/>
        <end position="430"/>
    </location>
</feature>
<dbReference type="InterPro" id="IPR000515">
    <property type="entry name" value="MetI-like"/>
</dbReference>
<feature type="transmembrane region" description="Helical" evidence="8">
    <location>
        <begin position="241"/>
        <end position="266"/>
    </location>
</feature>
<keyword evidence="2 8" id="KW-0813">Transport</keyword>
<organism evidence="10 11">
    <name type="scientific">Pseudonocardia ailaonensis</name>
    <dbReference type="NCBI Taxonomy" id="367279"/>
    <lineage>
        <taxon>Bacteria</taxon>
        <taxon>Bacillati</taxon>
        <taxon>Actinomycetota</taxon>
        <taxon>Actinomycetes</taxon>
        <taxon>Pseudonocardiales</taxon>
        <taxon>Pseudonocardiaceae</taxon>
        <taxon>Pseudonocardia</taxon>
    </lineage>
</organism>
<dbReference type="CDD" id="cd06261">
    <property type="entry name" value="TM_PBP2"/>
    <property type="match status" value="2"/>
</dbReference>
<feature type="domain" description="ABC transmembrane type-1" evidence="9">
    <location>
        <begin position="51"/>
        <end position="262"/>
    </location>
</feature>
<feature type="transmembrane region" description="Helical" evidence="8">
    <location>
        <begin position="287"/>
        <end position="311"/>
    </location>
</feature>
<proteinExistence type="inferred from homology"/>
<evidence type="ECO:0000256" key="3">
    <source>
        <dbReference type="ARBA" id="ARBA00022475"/>
    </source>
</evidence>
<feature type="transmembrane region" description="Helical" evidence="8">
    <location>
        <begin position="86"/>
        <end position="108"/>
    </location>
</feature>
<sequence>MSRSTLWWAFFVIVLALLVLRPLVQLQERALADGARGLREAFSLPTIGRVLATTAALGIGATAVAVLLGVVLAVSATMLPRGARWMAALPIVPLVVPPVAAIIGWLFLLAPNVGYLNTALRSLPGLGGLTTGPLDIYSPTWIIVITGVTLSPFVFLFVHSSLRDMGGEYADAAATCGAGRLRTLRTVTVPLLRPSITYSAGIVVLLALGQFNAPLLLGRAQGVDVLTTEMYKVTRDAPVDFGLGAGLGTPLILAGVLVVVLQRIVVGDSARFVVARGRAERGSARTSPWAAVVVAVYTVVVVVLPMAALVYMSLSPYWSGSIDLAALTTGAWRDTLGDRLVVNSIGLSVRTAAIAAVVAVPVGLTAAWALSGFGRIGPRLRGAVDVLSMAPVAVPAALLGFGFLFAYAGPPVVLYGSSTILVVVYVTLMVPHATRMQLAPLLAIGRSSYEASRACGAGMVRTVARVLVPQLRGPIAATTALVFVLMTHEFSATLMVRSVRTRVLGTALAEAYEFGLYPKVAVVALVMVVVTMAGVLIALALGGKESIRR</sequence>
<keyword evidence="4" id="KW-0997">Cell inner membrane</keyword>